<dbReference type="Proteomes" id="UP000554482">
    <property type="component" value="Unassembled WGS sequence"/>
</dbReference>
<dbReference type="Gene3D" id="3.30.780.10">
    <property type="entry name" value="SUI1-like domain"/>
    <property type="match status" value="1"/>
</dbReference>
<gene>
    <name evidence="2" type="ORF">FRX31_015788</name>
</gene>
<dbReference type="OrthoDB" id="305182at2759"/>
<proteinExistence type="predicted"/>
<organism evidence="2 3">
    <name type="scientific">Thalictrum thalictroides</name>
    <name type="common">Rue-anemone</name>
    <name type="synonym">Anemone thalictroides</name>
    <dbReference type="NCBI Taxonomy" id="46969"/>
    <lineage>
        <taxon>Eukaryota</taxon>
        <taxon>Viridiplantae</taxon>
        <taxon>Streptophyta</taxon>
        <taxon>Embryophyta</taxon>
        <taxon>Tracheophyta</taxon>
        <taxon>Spermatophyta</taxon>
        <taxon>Magnoliopsida</taxon>
        <taxon>Ranunculales</taxon>
        <taxon>Ranunculaceae</taxon>
        <taxon>Thalictroideae</taxon>
        <taxon>Thalictrum</taxon>
    </lineage>
</organism>
<dbReference type="InterPro" id="IPR036877">
    <property type="entry name" value="SUI1_dom_sf"/>
</dbReference>
<dbReference type="SUPFAM" id="SSF55159">
    <property type="entry name" value="eIF1-like"/>
    <property type="match status" value="1"/>
</dbReference>
<dbReference type="InterPro" id="IPR001950">
    <property type="entry name" value="SUI1"/>
</dbReference>
<accession>A0A7J6WE26</accession>
<evidence type="ECO:0000259" key="1">
    <source>
        <dbReference type="PROSITE" id="PS50296"/>
    </source>
</evidence>
<feature type="domain" description="SUI1" evidence="1">
    <location>
        <begin position="32"/>
        <end position="102"/>
    </location>
</feature>
<sequence length="121" mass="13884">MILHFSSEEVEKSVTSDVTAEVSSIEKTNDRVHFRVRNIANGNLVTIINGMDPRFLCWKILKAFREDLHYKGKIVRKPDLGLTIQVEGDLRKPIATFFVEEKLETHSQIKIHRPKKANTGL</sequence>
<keyword evidence="3" id="KW-1185">Reference proteome</keyword>
<dbReference type="GO" id="GO:0003743">
    <property type="term" value="F:translation initiation factor activity"/>
    <property type="evidence" value="ECO:0007669"/>
    <property type="project" value="InterPro"/>
</dbReference>
<dbReference type="AlphaFoldDB" id="A0A7J6WE26"/>
<protein>
    <recommendedName>
        <fullName evidence="1">SUI1 domain-containing protein</fullName>
    </recommendedName>
</protein>
<dbReference type="EMBL" id="JABWDY010018462">
    <property type="protein sequence ID" value="KAF5194625.1"/>
    <property type="molecule type" value="Genomic_DNA"/>
</dbReference>
<evidence type="ECO:0000313" key="2">
    <source>
        <dbReference type="EMBL" id="KAF5194625.1"/>
    </source>
</evidence>
<comment type="caution">
    <text evidence="2">The sequence shown here is derived from an EMBL/GenBank/DDBJ whole genome shotgun (WGS) entry which is preliminary data.</text>
</comment>
<dbReference type="PROSITE" id="PS50296">
    <property type="entry name" value="SUI1"/>
    <property type="match status" value="1"/>
</dbReference>
<name>A0A7J6WE26_THATH</name>
<reference evidence="2 3" key="1">
    <citation type="submission" date="2020-06" db="EMBL/GenBank/DDBJ databases">
        <title>Transcriptomic and genomic resources for Thalictrum thalictroides and T. hernandezii: Facilitating candidate gene discovery in an emerging model plant lineage.</title>
        <authorList>
            <person name="Arias T."/>
            <person name="Riano-Pachon D.M."/>
            <person name="Di Stilio V.S."/>
        </authorList>
    </citation>
    <scope>NUCLEOTIDE SEQUENCE [LARGE SCALE GENOMIC DNA]</scope>
    <source>
        <strain evidence="3">cv. WT478/WT964</strain>
        <tissue evidence="2">Leaves</tissue>
    </source>
</reference>
<evidence type="ECO:0000313" key="3">
    <source>
        <dbReference type="Proteomes" id="UP000554482"/>
    </source>
</evidence>